<dbReference type="InterPro" id="IPR011335">
    <property type="entry name" value="Restrct_endonuc-II-like"/>
</dbReference>
<dbReference type="GO" id="GO:0003723">
    <property type="term" value="F:RNA binding"/>
    <property type="evidence" value="ECO:0007669"/>
    <property type="project" value="TreeGrafter"/>
</dbReference>
<protein>
    <recommendedName>
        <fullName evidence="2">RAP domain-containing protein</fullName>
    </recommendedName>
</protein>
<dbReference type="AlphaFoldDB" id="A0A7S0GNT1"/>
<dbReference type="EMBL" id="HBEN01000047">
    <property type="protein sequence ID" value="CAD8428727.1"/>
    <property type="molecule type" value="Transcribed_RNA"/>
</dbReference>
<accession>A0A7S0GNT1</accession>
<name>A0A7S0GNT1_MICPS</name>
<dbReference type="GO" id="GO:0000963">
    <property type="term" value="P:mitochondrial RNA processing"/>
    <property type="evidence" value="ECO:0007669"/>
    <property type="project" value="TreeGrafter"/>
</dbReference>
<dbReference type="Pfam" id="PF08373">
    <property type="entry name" value="RAP"/>
    <property type="match status" value="1"/>
</dbReference>
<dbReference type="InterPro" id="IPR050870">
    <property type="entry name" value="FAST_kinase"/>
</dbReference>
<feature type="compositionally biased region" description="Polar residues" evidence="1">
    <location>
        <begin position="829"/>
        <end position="840"/>
    </location>
</feature>
<gene>
    <name evidence="3" type="ORF">MSP1401_LOCUS43</name>
</gene>
<feature type="domain" description="RAP" evidence="2">
    <location>
        <begin position="742"/>
        <end position="801"/>
    </location>
</feature>
<dbReference type="SUPFAM" id="SSF52980">
    <property type="entry name" value="Restriction endonuclease-like"/>
    <property type="match status" value="1"/>
</dbReference>
<proteinExistence type="predicted"/>
<organism evidence="3">
    <name type="scientific">Micromonas pusilla</name>
    <name type="common">Picoplanktonic green alga</name>
    <name type="synonym">Chromulina pusilla</name>
    <dbReference type="NCBI Taxonomy" id="38833"/>
    <lineage>
        <taxon>Eukaryota</taxon>
        <taxon>Viridiplantae</taxon>
        <taxon>Chlorophyta</taxon>
        <taxon>Mamiellophyceae</taxon>
        <taxon>Mamiellales</taxon>
        <taxon>Mamiellaceae</taxon>
        <taxon>Micromonas</taxon>
    </lineage>
</organism>
<evidence type="ECO:0000313" key="3">
    <source>
        <dbReference type="EMBL" id="CAD8428727.1"/>
    </source>
</evidence>
<feature type="region of interest" description="Disordered" evidence="1">
    <location>
        <begin position="828"/>
        <end position="855"/>
    </location>
</feature>
<dbReference type="SMART" id="SM00952">
    <property type="entry name" value="RAP"/>
    <property type="match status" value="1"/>
</dbReference>
<dbReference type="GO" id="GO:0044528">
    <property type="term" value="P:regulation of mitochondrial mRNA stability"/>
    <property type="evidence" value="ECO:0007669"/>
    <property type="project" value="TreeGrafter"/>
</dbReference>
<dbReference type="PANTHER" id="PTHR21228">
    <property type="entry name" value="FAST LEU-RICH DOMAIN-CONTAINING"/>
    <property type="match status" value="1"/>
</dbReference>
<dbReference type="PROSITE" id="PS51286">
    <property type="entry name" value="RAP"/>
    <property type="match status" value="1"/>
</dbReference>
<reference evidence="3" key="1">
    <citation type="submission" date="2021-01" db="EMBL/GenBank/DDBJ databases">
        <authorList>
            <person name="Corre E."/>
            <person name="Pelletier E."/>
            <person name="Niang G."/>
            <person name="Scheremetjew M."/>
            <person name="Finn R."/>
            <person name="Kale V."/>
            <person name="Holt S."/>
            <person name="Cochrane G."/>
            <person name="Meng A."/>
            <person name="Brown T."/>
            <person name="Cohen L."/>
        </authorList>
    </citation>
    <scope>NUCLEOTIDE SEQUENCE</scope>
    <source>
        <strain evidence="3">CCAC1681</strain>
    </source>
</reference>
<dbReference type="PANTHER" id="PTHR21228:SF40">
    <property type="entry name" value="LD45607P"/>
    <property type="match status" value="1"/>
</dbReference>
<dbReference type="InterPro" id="IPR013584">
    <property type="entry name" value="RAP"/>
</dbReference>
<dbReference type="Gene3D" id="1.10.150.20">
    <property type="entry name" value="5' to 3' exonuclease, C-terminal subdomain"/>
    <property type="match status" value="1"/>
</dbReference>
<dbReference type="GO" id="GO:0035770">
    <property type="term" value="C:ribonucleoprotein granule"/>
    <property type="evidence" value="ECO:0007669"/>
    <property type="project" value="TreeGrafter"/>
</dbReference>
<dbReference type="GO" id="GO:0005759">
    <property type="term" value="C:mitochondrial matrix"/>
    <property type="evidence" value="ECO:0007669"/>
    <property type="project" value="TreeGrafter"/>
</dbReference>
<feature type="compositionally biased region" description="Low complexity" evidence="1">
    <location>
        <begin position="1026"/>
        <end position="1038"/>
    </location>
</feature>
<sequence length="1164" mass="125561">MRQHTTTLSSCETCDEVLEYAETHARTFTAVNFSTAIHKLGKLNRSARGRRTRLASRLIDDPRFSNLETALAASLALFASPDVSTHPGADEFHGVWGAREVSCALWGFANCGRTAEMFADNGEHLGYKNPARGATTAHCANLFADLLRKVAAFDGAAFSSQNLSNAVWALAKMHSGPGALLTDESLDALVWKATESLEGAIRDRLRTPPKGDAFIPQGVSNSMWALAVLKKHEHNRKTGDGSLVVHDGDNRDTSYGISAETASAFSEYILAPGSVAGFKSMELSNIIWAISTMRCVVSRATGDALSAAVVRACDDAPHVFSTQSVANILWAAGNTPDLVPLSTAALDRLAKMTYAKFPEFTTQGMANTLWGFAAANYNPGEGLFKEIRRAWVEKGDGYSVIELNNMLWAMHTLKASPGRKVFGSVHKRVAALCAEDAKRESAELTFNHVANFMYHMAQYEELPDPNTMRMIEEALLRKIAARGGENVRRDGSNGGAFVSAHAARRAADAIQPHLVSNTLWAFSVLRYKPGESLMRAFDDLIEARVEEYSDQSLSMTIFAYANLAFEPSSSTTAKLLTQCEARVTNGGFTPQGLSNSFWGWAVLGVATSNLVEAYAKRFAETSLGDSGNNADNADALSRVDLVQIYQASLAFAHCVEVNGRLECDVATDDDEPASKPGKNLLRGALLERAKEVWEQTSTGRVTISSLHREVSETLTFMAIPHEIEAVADDNFSLDIALRGRAVAIEVDGPSHFFANRQSEYMGADKLREKVLEAKGWTVLRLPWHEWREDFGMDERCDYLANLLYRGAGLTVKDASVVPGGVRAAGRAAFNQSKNSENSSFPPEPTDYSGEDDGMSGYVRRVVNDPGSNVRINRAGSVIVEDNTFDDEARALRDSEYVPRVFSKDKPDVNRGYSEGGYDPKKSEADEILRRVEAKRINAANGKKFGAVERLADVAPYGITLEPGARKARARLTEKKDNSGGGETKSPYGGGRTRATNVRLNDADEANKSAVRRPVPNRAASVRRRAPGASAPERAAGAAGVIRRRRVRVSVPAASNKRFAGGGVNAKDAEKKDASASVGGDGDASLWSSATKSRGDAPVSALRGVGSKSAARLASLGVVSVGDLAALSDARCAEIRKTPNEAEKGASVLGLRDKARRALGGAWET</sequence>
<feature type="region of interest" description="Disordered" evidence="1">
    <location>
        <begin position="1060"/>
        <end position="1082"/>
    </location>
</feature>
<evidence type="ECO:0000259" key="2">
    <source>
        <dbReference type="PROSITE" id="PS51286"/>
    </source>
</evidence>
<feature type="compositionally biased region" description="Gly residues" evidence="1">
    <location>
        <begin position="978"/>
        <end position="991"/>
    </location>
</feature>
<dbReference type="Gene3D" id="3.40.960.10">
    <property type="entry name" value="VSR Endonuclease"/>
    <property type="match status" value="1"/>
</dbReference>
<feature type="region of interest" description="Disordered" evidence="1">
    <location>
        <begin position="967"/>
        <end position="1038"/>
    </location>
</feature>
<evidence type="ECO:0000256" key="1">
    <source>
        <dbReference type="SAM" id="MobiDB-lite"/>
    </source>
</evidence>
<dbReference type="GO" id="GO:0006281">
    <property type="term" value="P:DNA repair"/>
    <property type="evidence" value="ECO:0007669"/>
    <property type="project" value="UniProtKB-ARBA"/>
</dbReference>